<evidence type="ECO:0000256" key="1">
    <source>
        <dbReference type="SAM" id="Phobius"/>
    </source>
</evidence>
<name>A0A2P4Z4D4_9CRYT</name>
<dbReference type="AlphaFoldDB" id="A0A2P4Z4D4"/>
<keyword evidence="1" id="KW-0472">Membrane</keyword>
<keyword evidence="1" id="KW-1133">Transmembrane helix</keyword>
<dbReference type="EMBL" id="JIBK01000048">
    <property type="protein sequence ID" value="POM84943.1"/>
    <property type="molecule type" value="Genomic_DNA"/>
</dbReference>
<organism evidence="2 3">
    <name type="scientific">Cryptosporidium meleagridis</name>
    <dbReference type="NCBI Taxonomy" id="93969"/>
    <lineage>
        <taxon>Eukaryota</taxon>
        <taxon>Sar</taxon>
        <taxon>Alveolata</taxon>
        <taxon>Apicomplexa</taxon>
        <taxon>Conoidasida</taxon>
        <taxon>Coccidia</taxon>
        <taxon>Eucoccidiorida</taxon>
        <taxon>Eimeriorina</taxon>
        <taxon>Cryptosporidiidae</taxon>
        <taxon>Cryptosporidium</taxon>
    </lineage>
</organism>
<keyword evidence="3" id="KW-1185">Reference proteome</keyword>
<evidence type="ECO:0000313" key="3">
    <source>
        <dbReference type="Proteomes" id="UP000236928"/>
    </source>
</evidence>
<reference evidence="2 3" key="1">
    <citation type="submission" date="2014-04" db="EMBL/GenBank/DDBJ databases">
        <title>Comparative Genomics of Cryptosporidium Species.</title>
        <authorList>
            <person name="Silva J.C."/>
            <person name="Su Q."/>
            <person name="Chalmers R."/>
            <person name="Chibucos M.C."/>
            <person name="Elwin K."/>
            <person name="Godinez A."/>
            <person name="Guo F."/>
            <person name="Huynh K."/>
            <person name="Orvis J."/>
            <person name="Ott S."/>
            <person name="Sadzewicz L."/>
            <person name="Sengamalay N."/>
            <person name="Shetty A."/>
            <person name="Sun M."/>
            <person name="Tallon L."/>
            <person name="Xiao L."/>
            <person name="Zhang H."/>
            <person name="Fraser C.M."/>
            <person name="Zhu G."/>
            <person name="Kissinger J."/>
            <person name="Widmer G."/>
        </authorList>
    </citation>
    <scope>NUCLEOTIDE SEQUENCE [LARGE SCALE GENOMIC DNA]</scope>
    <source>
        <strain evidence="2 3">UKMEL1</strain>
    </source>
</reference>
<comment type="caution">
    <text evidence="2">The sequence shown here is derived from an EMBL/GenBank/DDBJ whole genome shotgun (WGS) entry which is preliminary data.</text>
</comment>
<dbReference type="Gene3D" id="3.40.720.10">
    <property type="entry name" value="Alkaline Phosphatase, subunit A"/>
    <property type="match status" value="1"/>
</dbReference>
<protein>
    <submittedName>
        <fullName evidence="2">Putative integral membrane protein</fullName>
    </submittedName>
</protein>
<dbReference type="VEuPathDB" id="CryptoDB:CmeUKMEL1_14920"/>
<dbReference type="GO" id="GO:0006506">
    <property type="term" value="P:GPI anchor biosynthetic process"/>
    <property type="evidence" value="ECO:0007669"/>
    <property type="project" value="InterPro"/>
</dbReference>
<dbReference type="PANTHER" id="PTHR23071:SF1">
    <property type="entry name" value="GPI ETHANOLAMINE PHOSPHATE TRANSFERASE 3"/>
    <property type="match status" value="1"/>
</dbReference>
<dbReference type="GO" id="GO:0005789">
    <property type="term" value="C:endoplasmic reticulum membrane"/>
    <property type="evidence" value="ECO:0007669"/>
    <property type="project" value="TreeGrafter"/>
</dbReference>
<dbReference type="Proteomes" id="UP000236928">
    <property type="component" value="Unassembled WGS sequence"/>
</dbReference>
<proteinExistence type="predicted"/>
<dbReference type="SUPFAM" id="SSF53649">
    <property type="entry name" value="Alkaline phosphatase-like"/>
    <property type="match status" value="1"/>
</dbReference>
<accession>A0A2P4Z4D4</accession>
<dbReference type="OrthoDB" id="272139at2759"/>
<sequence length="780" mass="90994">MFKKILILTYLAVLLLGTALFFIGFNGEKTNLEQNGSLDQGFKLLEIEHFEIEPIYDKVVYFIIDALRIDYLNIETKNPNSLIHNQFKYLNELMRSDELKNHIRFYNFKADFPTLTTFKIKSLMSGENPGLFELTSSLRPNNNTESSTILKNLFLKNKKFVIIGDDTWDLLYNELIHYNYKFESLNIRDFDSLDNYIEDKIHLFLNHTNIHYEKYNDWKFMVNHFIGVDHIGHYSGVYNDAMKNKLSQMDQTAVKTLQLLLKINNQNDHLTPKEFTKQVINSIKTNNKSEKILFLLFGDHGQNENGGHGGSCITETSAGFFAFSTIPFIASMEKIPEWDFPVNNKTSEQVSLNERIKNIKVLNQIDTVPIISSSLGIPIPENNLGIFREDFKIHLENGTEYDHHQQFLQEINYAKIMHNNALQIFNRFLHSLGILAGLRDHHIKSKYDQFYKSYQLLKHADLFRIQNYREDSPPNNYETLISICKKHYQLSYEFALLIQNRLFKDKSKFDWLSLTQGILIIFSLFIFVSVIAIPGFNLSMSRFMFNQKKAFLSSSSEPNEPSPKQLSIYNALQLKSVYKNTLNRWNIFIMGIAPVFVWFEWINNNTIVRILALIELTKTIYNSLAKRFRLRPFKESDKNVVETKNTADYRSIINQWLNQHLMLLFLLKKELIVPYSISSIIQLISIENLRLDGRNHHNSKENNNNNRLSSIPIKSIENIILLYLLSLNNFFNLASFIGIKESKDLDDRDNIIKILVYNVGNNNIKGEYNDLADFTAKVNL</sequence>
<dbReference type="GO" id="GO:0051377">
    <property type="term" value="F:mannose-ethanolamine phosphotransferase activity"/>
    <property type="evidence" value="ECO:0007669"/>
    <property type="project" value="TreeGrafter"/>
</dbReference>
<keyword evidence="1" id="KW-0812">Transmembrane</keyword>
<feature type="transmembrane region" description="Helical" evidence="1">
    <location>
        <begin position="585"/>
        <end position="601"/>
    </location>
</feature>
<evidence type="ECO:0000313" key="2">
    <source>
        <dbReference type="EMBL" id="POM84943.1"/>
    </source>
</evidence>
<dbReference type="PANTHER" id="PTHR23071">
    <property type="entry name" value="PHOSPHATIDYLINOSITOL GLYCAN"/>
    <property type="match status" value="1"/>
</dbReference>
<feature type="transmembrane region" description="Helical" evidence="1">
    <location>
        <begin position="511"/>
        <end position="538"/>
    </location>
</feature>
<dbReference type="InterPro" id="IPR039524">
    <property type="entry name" value="PIGO/GPI13"/>
</dbReference>
<dbReference type="InterPro" id="IPR017850">
    <property type="entry name" value="Alkaline_phosphatase_core_sf"/>
</dbReference>
<gene>
    <name evidence="2" type="ORF">CmeUKMEL1_14920</name>
</gene>